<dbReference type="STRING" id="1783515.A4E84_14785"/>
<evidence type="ECO:0000256" key="7">
    <source>
        <dbReference type="RuleBase" id="RU363032"/>
    </source>
</evidence>
<dbReference type="CDD" id="cd06261">
    <property type="entry name" value="TM_PBP2"/>
    <property type="match status" value="1"/>
</dbReference>
<reference evidence="11" key="1">
    <citation type="submission" date="2016-04" db="EMBL/GenBank/DDBJ databases">
        <authorList>
            <person name="Zhang B."/>
        </authorList>
    </citation>
    <scope>NUCLEOTIDE SEQUENCE [LARGE SCALE GENOMIC DNA]</scope>
    <source>
        <strain evidence="11">S10</strain>
    </source>
</reference>
<sequence length="327" mass="36015">MTATPAKAPEPATQPAPGPAPTPAPAKAPHGHRRLLTRRDRLTLGLMAGVPTILHVALVWLTALASIALAFTTWDGIGFDSIKWVGLQNFRELFTSNPQFWPAVEHNVIWFVVLIVLPTPFGLFLAVQLDKKIRFSRVYQTAFFLPVVMSLAVIGFVWQLIYNPDTGLINSIIGANKPGHYIDWIGDPDLNLWAVLIAASWRHAGYMMILYLAGLKSVDPALREASALDGANEWQTFKNVVFPTLRPTNTVVLVVTIIEALRAFDLVFVFNKGAQGTELLSILVTNNIIGESSRIGYGSAIAVVLLVISLVVIIRYLIATFRKERRA</sequence>
<dbReference type="Gene3D" id="1.10.3720.10">
    <property type="entry name" value="MetI-like"/>
    <property type="match status" value="1"/>
</dbReference>
<evidence type="ECO:0000256" key="5">
    <source>
        <dbReference type="ARBA" id="ARBA00022989"/>
    </source>
</evidence>
<evidence type="ECO:0000256" key="2">
    <source>
        <dbReference type="ARBA" id="ARBA00022448"/>
    </source>
</evidence>
<organism evidence="10 11">
    <name type="scientific">Streptomyces qaidamensis</name>
    <dbReference type="NCBI Taxonomy" id="1783515"/>
    <lineage>
        <taxon>Bacteria</taxon>
        <taxon>Bacillati</taxon>
        <taxon>Actinomycetota</taxon>
        <taxon>Actinomycetes</taxon>
        <taxon>Kitasatosporales</taxon>
        <taxon>Streptomycetaceae</taxon>
        <taxon>Streptomyces</taxon>
        <taxon>Streptomyces aurantiacus group</taxon>
    </lineage>
</organism>
<keyword evidence="11" id="KW-1185">Reference proteome</keyword>
<gene>
    <name evidence="10" type="ORF">A4E84_14785</name>
</gene>
<feature type="transmembrane region" description="Helical" evidence="7">
    <location>
        <begin position="192"/>
        <end position="213"/>
    </location>
</feature>
<feature type="compositionally biased region" description="Low complexity" evidence="8">
    <location>
        <begin position="1"/>
        <end position="11"/>
    </location>
</feature>
<evidence type="ECO:0000256" key="8">
    <source>
        <dbReference type="SAM" id="MobiDB-lite"/>
    </source>
</evidence>
<comment type="similarity">
    <text evidence="7">Belongs to the binding-protein-dependent transport system permease family.</text>
</comment>
<dbReference type="InterPro" id="IPR050809">
    <property type="entry name" value="UgpAE/MalFG_permease"/>
</dbReference>
<evidence type="ECO:0000256" key="4">
    <source>
        <dbReference type="ARBA" id="ARBA00022692"/>
    </source>
</evidence>
<feature type="transmembrane region" description="Helical" evidence="7">
    <location>
        <begin position="141"/>
        <end position="161"/>
    </location>
</feature>
<dbReference type="InterPro" id="IPR000515">
    <property type="entry name" value="MetI-like"/>
</dbReference>
<protein>
    <submittedName>
        <fullName evidence="10">ABC transporter permease</fullName>
    </submittedName>
</protein>
<dbReference type="Pfam" id="PF00528">
    <property type="entry name" value="BPD_transp_1"/>
    <property type="match status" value="1"/>
</dbReference>
<feature type="compositionally biased region" description="Pro residues" evidence="8">
    <location>
        <begin position="12"/>
        <end position="26"/>
    </location>
</feature>
<dbReference type="Proteomes" id="UP000076096">
    <property type="component" value="Chromosome"/>
</dbReference>
<evidence type="ECO:0000256" key="6">
    <source>
        <dbReference type="ARBA" id="ARBA00023136"/>
    </source>
</evidence>
<dbReference type="PANTHER" id="PTHR43227:SF11">
    <property type="entry name" value="BLL4140 PROTEIN"/>
    <property type="match status" value="1"/>
</dbReference>
<feature type="transmembrane region" description="Helical" evidence="7">
    <location>
        <begin position="42"/>
        <end position="71"/>
    </location>
</feature>
<dbReference type="InterPro" id="IPR035906">
    <property type="entry name" value="MetI-like_sf"/>
</dbReference>
<comment type="subcellular location">
    <subcellularLocation>
        <location evidence="1 7">Cell membrane</location>
        <topology evidence="1 7">Multi-pass membrane protein</topology>
    </subcellularLocation>
</comment>
<dbReference type="GO" id="GO:0055085">
    <property type="term" value="P:transmembrane transport"/>
    <property type="evidence" value="ECO:0007669"/>
    <property type="project" value="InterPro"/>
</dbReference>
<evidence type="ECO:0000256" key="3">
    <source>
        <dbReference type="ARBA" id="ARBA00022475"/>
    </source>
</evidence>
<dbReference type="PANTHER" id="PTHR43227">
    <property type="entry name" value="BLL4140 PROTEIN"/>
    <property type="match status" value="1"/>
</dbReference>
<dbReference type="RefSeq" id="WP_062927026.1">
    <property type="nucleotide sequence ID" value="NZ_CP015098.1"/>
</dbReference>
<dbReference type="PROSITE" id="PS50928">
    <property type="entry name" value="ABC_TM1"/>
    <property type="match status" value="1"/>
</dbReference>
<evidence type="ECO:0000259" key="9">
    <source>
        <dbReference type="PROSITE" id="PS50928"/>
    </source>
</evidence>
<feature type="transmembrane region" description="Helical" evidence="7">
    <location>
        <begin position="251"/>
        <end position="270"/>
    </location>
</feature>
<feature type="transmembrane region" description="Helical" evidence="7">
    <location>
        <begin position="295"/>
        <end position="318"/>
    </location>
</feature>
<feature type="region of interest" description="Disordered" evidence="8">
    <location>
        <begin position="1"/>
        <end position="32"/>
    </location>
</feature>
<evidence type="ECO:0000313" key="11">
    <source>
        <dbReference type="Proteomes" id="UP000076096"/>
    </source>
</evidence>
<accession>A0A143BZR2</accession>
<feature type="domain" description="ABC transmembrane type-1" evidence="9">
    <location>
        <begin position="104"/>
        <end position="318"/>
    </location>
</feature>
<evidence type="ECO:0000256" key="1">
    <source>
        <dbReference type="ARBA" id="ARBA00004651"/>
    </source>
</evidence>
<dbReference type="GO" id="GO:0005886">
    <property type="term" value="C:plasma membrane"/>
    <property type="evidence" value="ECO:0007669"/>
    <property type="project" value="UniProtKB-SubCell"/>
</dbReference>
<keyword evidence="3" id="KW-1003">Cell membrane</keyword>
<dbReference type="AlphaFoldDB" id="A0A143BZR2"/>
<proteinExistence type="inferred from homology"/>
<keyword evidence="6 7" id="KW-0472">Membrane</keyword>
<name>A0A143BZR2_9ACTN</name>
<keyword evidence="4 7" id="KW-0812">Transmembrane</keyword>
<feature type="transmembrane region" description="Helical" evidence="7">
    <location>
        <begin position="108"/>
        <end position="129"/>
    </location>
</feature>
<keyword evidence="5 7" id="KW-1133">Transmembrane helix</keyword>
<dbReference type="EMBL" id="CP015098">
    <property type="protein sequence ID" value="AMW10662.1"/>
    <property type="molecule type" value="Genomic_DNA"/>
</dbReference>
<dbReference type="KEGG" id="stsi:A4E84_14785"/>
<dbReference type="SUPFAM" id="SSF161098">
    <property type="entry name" value="MetI-like"/>
    <property type="match status" value="1"/>
</dbReference>
<keyword evidence="2 7" id="KW-0813">Transport</keyword>
<evidence type="ECO:0000313" key="10">
    <source>
        <dbReference type="EMBL" id="AMW10662.1"/>
    </source>
</evidence>